<reference evidence="2" key="1">
    <citation type="journal article" date="2016" name="Nature">
        <title>Genome evolution in the allotetraploid frog Xenopus laevis.</title>
        <authorList>
            <person name="Session A.M."/>
            <person name="Uno Y."/>
            <person name="Kwon T."/>
            <person name="Chapman J.A."/>
            <person name="Toyoda A."/>
            <person name="Takahashi S."/>
            <person name="Fukui A."/>
            <person name="Hikosaka A."/>
            <person name="Suzuki A."/>
            <person name="Kondo M."/>
            <person name="van Heeringen S.J."/>
            <person name="Quigley I."/>
            <person name="Heinz S."/>
            <person name="Ogino H."/>
            <person name="Ochi H."/>
            <person name="Hellsten U."/>
            <person name="Lyons J.B."/>
            <person name="Simakov O."/>
            <person name="Putnam N."/>
            <person name="Stites J."/>
            <person name="Kuroki Y."/>
            <person name="Tanaka T."/>
            <person name="Michiue T."/>
            <person name="Watanabe M."/>
            <person name="Bogdanovic O."/>
            <person name="Lister R."/>
            <person name="Georgiou G."/>
            <person name="Paranjpe S.S."/>
            <person name="van Kruijsbergen I."/>
            <person name="Shu S."/>
            <person name="Carlson J."/>
            <person name="Kinoshita T."/>
            <person name="Ohta Y."/>
            <person name="Mawaribuchi S."/>
            <person name="Jenkins J."/>
            <person name="Grimwood J."/>
            <person name="Schmutz J."/>
            <person name="Mitros T."/>
            <person name="Mozaffari S.V."/>
            <person name="Suzuki Y."/>
            <person name="Haramoto Y."/>
            <person name="Yamamoto T.S."/>
            <person name="Takagi C."/>
            <person name="Heald R."/>
            <person name="Miller K."/>
            <person name="Haudenschild C."/>
            <person name="Kitzman J."/>
            <person name="Nakayama T."/>
            <person name="Izutsu Y."/>
            <person name="Robert J."/>
            <person name="Fortriede J."/>
            <person name="Burns K."/>
            <person name="Lotay V."/>
            <person name="Karimi K."/>
            <person name="Yasuoka Y."/>
            <person name="Dichmann D.S."/>
            <person name="Flajnik M.F."/>
            <person name="Houston D.W."/>
            <person name="Shendure J."/>
            <person name="DuPasquier L."/>
            <person name="Vize P.D."/>
            <person name="Zorn A.M."/>
            <person name="Ito M."/>
            <person name="Marcotte E.M."/>
            <person name="Wallingford J.B."/>
            <person name="Ito Y."/>
            <person name="Asashima M."/>
            <person name="Ueno N."/>
            <person name="Matsuda Y."/>
            <person name="Veenstra G.J."/>
            <person name="Fujiyama A."/>
            <person name="Harland R.M."/>
            <person name="Taira M."/>
            <person name="Rokhsar D.S."/>
        </authorList>
    </citation>
    <scope>NUCLEOTIDE SEQUENCE [LARGE SCALE GENOMIC DNA]</scope>
    <source>
        <strain evidence="2">J</strain>
    </source>
</reference>
<gene>
    <name evidence="1" type="ORF">XELAEV_18023457mg</name>
</gene>
<name>A0A974HP38_XENLA</name>
<dbReference type="Proteomes" id="UP000694892">
    <property type="component" value="Chromosome 4L"/>
</dbReference>
<dbReference type="EMBL" id="CM004472">
    <property type="protein sequence ID" value="OCT85292.1"/>
    <property type="molecule type" value="Genomic_DNA"/>
</dbReference>
<evidence type="ECO:0000313" key="2">
    <source>
        <dbReference type="Proteomes" id="UP000694892"/>
    </source>
</evidence>
<proteinExistence type="predicted"/>
<accession>A0A974HP38</accession>
<sequence length="91" mass="10240">MLNNILTPTVTVEAPCEKRLYRATKGRHHATLGYCPSQQTWEKESAVLSLPVLFIIPTLDTGREFMILHSDVRQETSAPQLSRCRSTVAMP</sequence>
<organism evidence="1 2">
    <name type="scientific">Xenopus laevis</name>
    <name type="common">African clawed frog</name>
    <dbReference type="NCBI Taxonomy" id="8355"/>
    <lineage>
        <taxon>Eukaryota</taxon>
        <taxon>Metazoa</taxon>
        <taxon>Chordata</taxon>
        <taxon>Craniata</taxon>
        <taxon>Vertebrata</taxon>
        <taxon>Euteleostomi</taxon>
        <taxon>Amphibia</taxon>
        <taxon>Batrachia</taxon>
        <taxon>Anura</taxon>
        <taxon>Pipoidea</taxon>
        <taxon>Pipidae</taxon>
        <taxon>Xenopodinae</taxon>
        <taxon>Xenopus</taxon>
        <taxon>Xenopus</taxon>
    </lineage>
</organism>
<evidence type="ECO:0000313" key="1">
    <source>
        <dbReference type="EMBL" id="OCT85292.1"/>
    </source>
</evidence>
<protein>
    <submittedName>
        <fullName evidence="1">Uncharacterized protein</fullName>
    </submittedName>
</protein>
<dbReference type="AlphaFoldDB" id="A0A974HP38"/>